<keyword evidence="3 6" id="KW-0479">Metal-binding</keyword>
<protein>
    <submittedName>
        <fullName evidence="9">Cytochrome c2</fullName>
    </submittedName>
</protein>
<feature type="chain" id="PRO_5036908857" evidence="7">
    <location>
        <begin position="22"/>
        <end position="145"/>
    </location>
</feature>
<keyword evidence="2 6" id="KW-0349">Heme</keyword>
<feature type="domain" description="Cytochrome c" evidence="8">
    <location>
        <begin position="23"/>
        <end position="136"/>
    </location>
</feature>
<evidence type="ECO:0000256" key="6">
    <source>
        <dbReference type="PROSITE-ProRule" id="PRU00433"/>
    </source>
</evidence>
<dbReference type="Proteomes" id="UP000649829">
    <property type="component" value="Unassembled WGS sequence"/>
</dbReference>
<evidence type="ECO:0000313" key="10">
    <source>
        <dbReference type="Proteomes" id="UP000649829"/>
    </source>
</evidence>
<dbReference type="InterPro" id="IPR002327">
    <property type="entry name" value="Cyt_c_1A/1B"/>
</dbReference>
<dbReference type="EMBL" id="BMLF01000001">
    <property type="protein sequence ID" value="GGL94021.1"/>
    <property type="molecule type" value="Genomic_DNA"/>
</dbReference>
<dbReference type="Gene3D" id="1.10.760.10">
    <property type="entry name" value="Cytochrome c-like domain"/>
    <property type="match status" value="1"/>
</dbReference>
<evidence type="ECO:0000313" key="9">
    <source>
        <dbReference type="EMBL" id="GGL94021.1"/>
    </source>
</evidence>
<proteinExistence type="predicted"/>
<dbReference type="AlphaFoldDB" id="A0A917SSG9"/>
<reference evidence="9" key="2">
    <citation type="submission" date="2020-09" db="EMBL/GenBank/DDBJ databases">
        <authorList>
            <person name="Sun Q."/>
            <person name="Zhou Y."/>
        </authorList>
    </citation>
    <scope>NUCLEOTIDE SEQUENCE</scope>
    <source>
        <strain evidence="9">CGMCC 1.6293</strain>
    </source>
</reference>
<dbReference type="RefSeq" id="WP_028286337.1">
    <property type="nucleotide sequence ID" value="NZ_BMLF01000001.1"/>
</dbReference>
<evidence type="ECO:0000256" key="5">
    <source>
        <dbReference type="ARBA" id="ARBA00023004"/>
    </source>
</evidence>
<reference evidence="9" key="1">
    <citation type="journal article" date="2014" name="Int. J. Syst. Evol. Microbiol.">
        <title>Complete genome sequence of Corynebacterium casei LMG S-19264T (=DSM 44701T), isolated from a smear-ripened cheese.</title>
        <authorList>
            <consortium name="US DOE Joint Genome Institute (JGI-PGF)"/>
            <person name="Walter F."/>
            <person name="Albersmeier A."/>
            <person name="Kalinowski J."/>
            <person name="Ruckert C."/>
        </authorList>
    </citation>
    <scope>NUCLEOTIDE SEQUENCE</scope>
    <source>
        <strain evidence="9">CGMCC 1.6293</strain>
    </source>
</reference>
<organism evidence="9 10">
    <name type="scientific">Pseudooceanicola nanhaiensis</name>
    <dbReference type="NCBI Taxonomy" id="375761"/>
    <lineage>
        <taxon>Bacteria</taxon>
        <taxon>Pseudomonadati</taxon>
        <taxon>Pseudomonadota</taxon>
        <taxon>Alphaproteobacteria</taxon>
        <taxon>Rhodobacterales</taxon>
        <taxon>Paracoccaceae</taxon>
        <taxon>Pseudooceanicola</taxon>
    </lineage>
</organism>
<evidence type="ECO:0000256" key="7">
    <source>
        <dbReference type="SAM" id="SignalP"/>
    </source>
</evidence>
<dbReference type="InterPro" id="IPR036909">
    <property type="entry name" value="Cyt_c-like_dom_sf"/>
</dbReference>
<dbReference type="GO" id="GO:0046872">
    <property type="term" value="F:metal ion binding"/>
    <property type="evidence" value="ECO:0007669"/>
    <property type="project" value="UniProtKB-KW"/>
</dbReference>
<keyword evidence="5 6" id="KW-0408">Iron</keyword>
<dbReference type="GO" id="GO:0020037">
    <property type="term" value="F:heme binding"/>
    <property type="evidence" value="ECO:0007669"/>
    <property type="project" value="InterPro"/>
</dbReference>
<feature type="signal peptide" evidence="7">
    <location>
        <begin position="1"/>
        <end position="21"/>
    </location>
</feature>
<evidence type="ECO:0000256" key="1">
    <source>
        <dbReference type="ARBA" id="ARBA00022448"/>
    </source>
</evidence>
<evidence type="ECO:0000256" key="4">
    <source>
        <dbReference type="ARBA" id="ARBA00022982"/>
    </source>
</evidence>
<gene>
    <name evidence="9" type="primary">cycA</name>
    <name evidence="9" type="ORF">GCM10011534_15220</name>
</gene>
<comment type="caution">
    <text evidence="9">The sequence shown here is derived from an EMBL/GenBank/DDBJ whole genome shotgun (WGS) entry which is preliminary data.</text>
</comment>
<keyword evidence="10" id="KW-1185">Reference proteome</keyword>
<dbReference type="InterPro" id="IPR009056">
    <property type="entry name" value="Cyt_c-like_dom"/>
</dbReference>
<keyword evidence="1" id="KW-0813">Transport</keyword>
<name>A0A917SSG9_9RHOB</name>
<evidence type="ECO:0000256" key="3">
    <source>
        <dbReference type="ARBA" id="ARBA00022723"/>
    </source>
</evidence>
<dbReference type="SUPFAM" id="SSF46626">
    <property type="entry name" value="Cytochrome c"/>
    <property type="match status" value="1"/>
</dbReference>
<evidence type="ECO:0000256" key="2">
    <source>
        <dbReference type="ARBA" id="ARBA00022617"/>
    </source>
</evidence>
<evidence type="ECO:0000259" key="8">
    <source>
        <dbReference type="PROSITE" id="PS51007"/>
    </source>
</evidence>
<dbReference type="GO" id="GO:0009055">
    <property type="term" value="F:electron transfer activity"/>
    <property type="evidence" value="ECO:0007669"/>
    <property type="project" value="InterPro"/>
</dbReference>
<accession>A0A917SSG9</accession>
<sequence>MTLRPALAALTCLALATPALAEGDPEKGEKEFAKCRSCHMIESESETIVKGGKTGPNLCGVIGRTAGTLDGFTYGDDIVAAGKSGLVWNAENLAVYIEDPKAFLADHLDKKAARSKMTFKMRKHSEDVAAYLATEAIGAAPDATD</sequence>
<keyword evidence="7" id="KW-0732">Signal</keyword>
<keyword evidence="4" id="KW-0249">Electron transport</keyword>
<dbReference type="PANTHER" id="PTHR11961">
    <property type="entry name" value="CYTOCHROME C"/>
    <property type="match status" value="1"/>
</dbReference>
<dbReference type="PROSITE" id="PS51007">
    <property type="entry name" value="CYTC"/>
    <property type="match status" value="1"/>
</dbReference>